<dbReference type="PROSITE" id="PS50844">
    <property type="entry name" value="AFP_LIKE"/>
    <property type="match status" value="1"/>
</dbReference>
<keyword evidence="3" id="KW-1185">Reference proteome</keyword>
<dbReference type="Gene3D" id="3.20.20.70">
    <property type="entry name" value="Aldolase class I"/>
    <property type="match status" value="3"/>
</dbReference>
<dbReference type="InterPro" id="IPR057736">
    <property type="entry name" value="SAF_PseI/NeuA/NeuB"/>
</dbReference>
<dbReference type="InterPro" id="IPR036732">
    <property type="entry name" value="AFP_Neu5c_C_sf"/>
</dbReference>
<feature type="domain" description="AFP-like" evidence="1">
    <location>
        <begin position="241"/>
        <end position="300"/>
    </location>
</feature>
<gene>
    <name evidence="2" type="ORF">APHIGO_LOCUS11166</name>
</gene>
<reference evidence="2" key="1">
    <citation type="submission" date="2022-02" db="EMBL/GenBank/DDBJ databases">
        <authorList>
            <person name="King R."/>
        </authorList>
    </citation>
    <scope>NUCLEOTIDE SEQUENCE</scope>
</reference>
<dbReference type="Proteomes" id="UP001154329">
    <property type="component" value="Chromosome 4"/>
</dbReference>
<proteinExistence type="predicted"/>
<dbReference type="InterPro" id="IPR013132">
    <property type="entry name" value="PseI/NeuA/B-like_N"/>
</dbReference>
<dbReference type="GO" id="GO:0047444">
    <property type="term" value="F:N-acylneuraminate-9-phosphate synthase activity"/>
    <property type="evidence" value="ECO:0007669"/>
    <property type="project" value="TreeGrafter"/>
</dbReference>
<sequence length="593" mass="66862">MSDALEQLKLHYPDIVMKNIGKNSRAYVIANLSTNHEGNPTLACELIEAACKCGADYVLMELDEHTNPFSCEDIKNFHKLAQDNGAVFTTKSLVNSIRQISPIQQFKNINNDEDEISNDLQLAFPSIPEKDTSEDRKSYETVDLVEKIQQKFPKHELQFWEFQEISTCLPEVVIAIGIKAISCKFTLDDKSIGYDHAMSISTRDFRTMVTNIRTVEIALGTGKKDKLSPSELPCFKKLFKSIVAANNLERGSILKAEDMKIKVSDTQSMCGFYFPVVIGRQLLSEVDEDDPIFVSDFDGLQHYTHYMPFDDPIPEYIGYIPEIDLGRPINFKSPCYIIAEIGQNHQGDIMMAKKLIKLAKKCGADCVKFQKSCINEKFTSLARNRLYNSKNSFGTTYGEHKHFLEFTEEQYKELRRYAVKKVGIHFTASAMDPYSFDFIVSLKVPFVKIGSGESGNVMLLEKAAKACVPLVISTGMQTLADIRITFETVSRYHNHFALLHCVSAYPTPPEEANLNMIKTLRKTFPNTIIGYSGHEVGSSLTAASVALGAKIIERHITLDRNMKGSDHICSLDPSQFSKLVRDIRYIERNLAIL</sequence>
<dbReference type="Gene3D" id="3.90.1210.10">
    <property type="entry name" value="Antifreeze-like/N-acetylneuraminic acid synthase C-terminal domain"/>
    <property type="match status" value="1"/>
</dbReference>
<evidence type="ECO:0000313" key="3">
    <source>
        <dbReference type="Proteomes" id="UP001154329"/>
    </source>
</evidence>
<dbReference type="InterPro" id="IPR006190">
    <property type="entry name" value="SAF_AFP_Neu5Ac"/>
</dbReference>
<dbReference type="PANTHER" id="PTHR42966:SF1">
    <property type="entry name" value="SIALIC ACID SYNTHASE"/>
    <property type="match status" value="1"/>
</dbReference>
<dbReference type="InterPro" id="IPR051690">
    <property type="entry name" value="PseI-like"/>
</dbReference>
<evidence type="ECO:0000313" key="2">
    <source>
        <dbReference type="EMBL" id="CAH1737682.1"/>
    </source>
</evidence>
<dbReference type="InterPro" id="IPR013785">
    <property type="entry name" value="Aldolase_TIM"/>
</dbReference>
<dbReference type="EMBL" id="OU899037">
    <property type="protein sequence ID" value="CAH1737682.1"/>
    <property type="molecule type" value="Genomic_DNA"/>
</dbReference>
<accession>A0A9P0JEK0</accession>
<dbReference type="CDD" id="cd11615">
    <property type="entry name" value="SAF_NeuB_like"/>
    <property type="match status" value="1"/>
</dbReference>
<name>A0A9P0JEK0_APHGO</name>
<dbReference type="SUPFAM" id="SSF51569">
    <property type="entry name" value="Aldolase"/>
    <property type="match status" value="3"/>
</dbReference>
<dbReference type="Pfam" id="PF03102">
    <property type="entry name" value="NeuB"/>
    <property type="match status" value="2"/>
</dbReference>
<reference evidence="2" key="2">
    <citation type="submission" date="2022-10" db="EMBL/GenBank/DDBJ databases">
        <authorList>
            <consortium name="ENA_rothamsted_submissions"/>
            <consortium name="culmorum"/>
            <person name="King R."/>
        </authorList>
    </citation>
    <scope>NUCLEOTIDE SEQUENCE</scope>
</reference>
<dbReference type="AlphaFoldDB" id="A0A9P0JEK0"/>
<dbReference type="SUPFAM" id="SSF51269">
    <property type="entry name" value="AFP III-like domain"/>
    <property type="match status" value="1"/>
</dbReference>
<dbReference type="PANTHER" id="PTHR42966">
    <property type="entry name" value="N-ACETYLNEURAMINATE SYNTHASE"/>
    <property type="match status" value="1"/>
</dbReference>
<dbReference type="GO" id="GO:0016051">
    <property type="term" value="P:carbohydrate biosynthetic process"/>
    <property type="evidence" value="ECO:0007669"/>
    <property type="project" value="InterPro"/>
</dbReference>
<organism evidence="2 3">
    <name type="scientific">Aphis gossypii</name>
    <name type="common">Cotton aphid</name>
    <dbReference type="NCBI Taxonomy" id="80765"/>
    <lineage>
        <taxon>Eukaryota</taxon>
        <taxon>Metazoa</taxon>
        <taxon>Ecdysozoa</taxon>
        <taxon>Arthropoda</taxon>
        <taxon>Hexapoda</taxon>
        <taxon>Insecta</taxon>
        <taxon>Pterygota</taxon>
        <taxon>Neoptera</taxon>
        <taxon>Paraneoptera</taxon>
        <taxon>Hemiptera</taxon>
        <taxon>Sternorrhyncha</taxon>
        <taxon>Aphidomorpha</taxon>
        <taxon>Aphidoidea</taxon>
        <taxon>Aphididae</taxon>
        <taxon>Aphidini</taxon>
        <taxon>Aphis</taxon>
        <taxon>Aphis</taxon>
    </lineage>
</organism>
<evidence type="ECO:0000259" key="1">
    <source>
        <dbReference type="PROSITE" id="PS50844"/>
    </source>
</evidence>
<protein>
    <recommendedName>
        <fullName evidence="1">AFP-like domain-containing protein</fullName>
    </recommendedName>
</protein>